<name>K2NHM1_TRYCR</name>
<keyword evidence="2" id="KW-1133">Transmembrane helix</keyword>
<evidence type="ECO:0000313" key="3">
    <source>
        <dbReference type="EMBL" id="EKF28437.1"/>
    </source>
</evidence>
<dbReference type="Proteomes" id="UP000007350">
    <property type="component" value="Unassembled WGS sequence"/>
</dbReference>
<protein>
    <submittedName>
        <fullName evidence="3">Cyclophilin-like protein, putative</fullName>
    </submittedName>
</protein>
<keyword evidence="2" id="KW-0812">Transmembrane</keyword>
<gene>
    <name evidence="3" type="ORF">MOQ_007809</name>
</gene>
<proteinExistence type="predicted"/>
<keyword evidence="4" id="KW-1185">Reference proteome</keyword>
<accession>K2NHM1</accession>
<feature type="compositionally biased region" description="Polar residues" evidence="1">
    <location>
        <begin position="1"/>
        <end position="12"/>
    </location>
</feature>
<organism evidence="3 4">
    <name type="scientific">Trypanosoma cruzi marinkellei</name>
    <dbReference type="NCBI Taxonomy" id="85056"/>
    <lineage>
        <taxon>Eukaryota</taxon>
        <taxon>Discoba</taxon>
        <taxon>Euglenozoa</taxon>
        <taxon>Kinetoplastea</taxon>
        <taxon>Metakinetoplastina</taxon>
        <taxon>Trypanosomatida</taxon>
        <taxon>Trypanosomatidae</taxon>
        <taxon>Trypanosoma</taxon>
        <taxon>Schizotrypanum</taxon>
    </lineage>
</organism>
<feature type="region of interest" description="Disordered" evidence="1">
    <location>
        <begin position="1"/>
        <end position="21"/>
    </location>
</feature>
<reference evidence="3 4" key="1">
    <citation type="journal article" date="2012" name="BMC Genomics">
        <title>Comparative genomic analysis of human infective Trypanosoma cruzi lineages with the bat-restricted subspecies T. cruzi marinkellei.</title>
        <authorList>
            <person name="Franzen O."/>
            <person name="Talavera-Lopez C."/>
            <person name="Ochaya S."/>
            <person name="Butler C.E."/>
            <person name="Messenger L.A."/>
            <person name="Lewis M.D."/>
            <person name="Llewellyn M.S."/>
            <person name="Marinkelle C.J."/>
            <person name="Tyler K.M."/>
            <person name="Miles M.A."/>
            <person name="Andersson B."/>
        </authorList>
    </citation>
    <scope>NUCLEOTIDE SEQUENCE [LARGE SCALE GENOMIC DNA]</scope>
    <source>
        <strain evidence="3 4">B7</strain>
    </source>
</reference>
<sequence length="53" mass="5806">MEENDTGSNGSQRRGGGEKGKGLADAYVFAFTVFVPFSTFFFFPSFFFSCVCA</sequence>
<evidence type="ECO:0000256" key="1">
    <source>
        <dbReference type="SAM" id="MobiDB-lite"/>
    </source>
</evidence>
<keyword evidence="2" id="KW-0472">Membrane</keyword>
<evidence type="ECO:0000313" key="4">
    <source>
        <dbReference type="Proteomes" id="UP000007350"/>
    </source>
</evidence>
<evidence type="ECO:0000256" key="2">
    <source>
        <dbReference type="SAM" id="Phobius"/>
    </source>
</evidence>
<comment type="caution">
    <text evidence="3">The sequence shown here is derived from an EMBL/GenBank/DDBJ whole genome shotgun (WGS) entry which is preliminary data.</text>
</comment>
<dbReference type="EMBL" id="AHKC01015757">
    <property type="protein sequence ID" value="EKF28437.1"/>
    <property type="molecule type" value="Genomic_DNA"/>
</dbReference>
<feature type="transmembrane region" description="Helical" evidence="2">
    <location>
        <begin position="26"/>
        <end position="48"/>
    </location>
</feature>
<dbReference type="AlphaFoldDB" id="K2NHM1"/>
<feature type="non-terminal residue" evidence="3">
    <location>
        <position position="53"/>
    </location>
</feature>